<dbReference type="PANTHER" id="PTHR46577:SF1">
    <property type="entry name" value="HTH-TYPE TRANSCRIPTIONAL REGULATORY PROTEIN GABR"/>
    <property type="match status" value="1"/>
</dbReference>
<protein>
    <submittedName>
        <fullName evidence="6">GntR family transcriptional regulator</fullName>
    </submittedName>
</protein>
<organism evidence="6 7">
    <name type="scientific">Nonomuraea corallina</name>
    <dbReference type="NCBI Taxonomy" id="2989783"/>
    <lineage>
        <taxon>Bacteria</taxon>
        <taxon>Bacillati</taxon>
        <taxon>Actinomycetota</taxon>
        <taxon>Actinomycetes</taxon>
        <taxon>Streptosporangiales</taxon>
        <taxon>Streptosporangiaceae</taxon>
        <taxon>Nonomuraea</taxon>
    </lineage>
</organism>
<dbReference type="InterPro" id="IPR000524">
    <property type="entry name" value="Tscrpt_reg_HTH_GntR"/>
</dbReference>
<feature type="domain" description="HTH gntR-type" evidence="5">
    <location>
        <begin position="1"/>
        <end position="69"/>
    </location>
</feature>
<dbReference type="InterPro" id="IPR036388">
    <property type="entry name" value="WH-like_DNA-bd_sf"/>
</dbReference>
<reference evidence="6" key="1">
    <citation type="submission" date="2022-11" db="EMBL/GenBank/DDBJ databases">
        <title>Nonomuraea corallina sp. nov., a new species of the genus Nonomuraea isolated from sea side sediment in Thai sea.</title>
        <authorList>
            <person name="Ngamcharungchit C."/>
            <person name="Matsumoto A."/>
            <person name="Suriyachadkun C."/>
            <person name="Panbangred W."/>
            <person name="Inahashi Y."/>
            <person name="Intra B."/>
        </authorList>
    </citation>
    <scope>NUCLEOTIDE SEQUENCE</scope>
    <source>
        <strain evidence="6">MCN248</strain>
    </source>
</reference>
<dbReference type="EMBL" id="JAPNNL010000162">
    <property type="protein sequence ID" value="MDA0637525.1"/>
    <property type="molecule type" value="Genomic_DNA"/>
</dbReference>
<dbReference type="PROSITE" id="PS50949">
    <property type="entry name" value="HTH_GNTR"/>
    <property type="match status" value="1"/>
</dbReference>
<dbReference type="CDD" id="cd07377">
    <property type="entry name" value="WHTH_GntR"/>
    <property type="match status" value="1"/>
</dbReference>
<accession>A0ABT4SK91</accession>
<proteinExistence type="predicted"/>
<evidence type="ECO:0000256" key="1">
    <source>
        <dbReference type="ARBA" id="ARBA00022898"/>
    </source>
</evidence>
<evidence type="ECO:0000256" key="4">
    <source>
        <dbReference type="ARBA" id="ARBA00023163"/>
    </source>
</evidence>
<keyword evidence="4" id="KW-0804">Transcription</keyword>
<dbReference type="Pfam" id="PF00392">
    <property type="entry name" value="GntR"/>
    <property type="match status" value="1"/>
</dbReference>
<feature type="non-terminal residue" evidence="6">
    <location>
        <position position="71"/>
    </location>
</feature>
<evidence type="ECO:0000313" key="7">
    <source>
        <dbReference type="Proteomes" id="UP001144036"/>
    </source>
</evidence>
<dbReference type="SUPFAM" id="SSF46785">
    <property type="entry name" value="Winged helix' DNA-binding domain"/>
    <property type="match status" value="1"/>
</dbReference>
<evidence type="ECO:0000259" key="5">
    <source>
        <dbReference type="PROSITE" id="PS50949"/>
    </source>
</evidence>
<keyword evidence="7" id="KW-1185">Reference proteome</keyword>
<dbReference type="Proteomes" id="UP001144036">
    <property type="component" value="Unassembled WGS sequence"/>
</dbReference>
<keyword evidence="3" id="KW-0238">DNA-binding</keyword>
<keyword evidence="2" id="KW-0805">Transcription regulation</keyword>
<keyword evidence="1" id="KW-0663">Pyridoxal phosphate</keyword>
<dbReference type="PRINTS" id="PR00035">
    <property type="entry name" value="HTHGNTR"/>
</dbReference>
<gene>
    <name evidence="6" type="ORF">OUY22_29315</name>
</gene>
<name>A0ABT4SK91_9ACTN</name>
<dbReference type="PANTHER" id="PTHR46577">
    <property type="entry name" value="HTH-TYPE TRANSCRIPTIONAL REGULATORY PROTEIN GABR"/>
    <property type="match status" value="1"/>
</dbReference>
<dbReference type="Gene3D" id="1.10.10.10">
    <property type="entry name" value="Winged helix-like DNA-binding domain superfamily/Winged helix DNA-binding domain"/>
    <property type="match status" value="1"/>
</dbReference>
<evidence type="ECO:0000256" key="3">
    <source>
        <dbReference type="ARBA" id="ARBA00023125"/>
    </source>
</evidence>
<dbReference type="InterPro" id="IPR051446">
    <property type="entry name" value="HTH_trans_reg/aminotransferase"/>
</dbReference>
<evidence type="ECO:0000256" key="2">
    <source>
        <dbReference type="ARBA" id="ARBA00023015"/>
    </source>
</evidence>
<dbReference type="InterPro" id="IPR036390">
    <property type="entry name" value="WH_DNA-bd_sf"/>
</dbReference>
<dbReference type="SMART" id="SM00345">
    <property type="entry name" value="HTH_GNTR"/>
    <property type="match status" value="1"/>
</dbReference>
<evidence type="ECO:0000313" key="6">
    <source>
        <dbReference type="EMBL" id="MDA0637525.1"/>
    </source>
</evidence>
<comment type="caution">
    <text evidence="6">The sequence shown here is derived from an EMBL/GenBank/DDBJ whole genome shotgun (WGS) entry which is preliminary data.</text>
</comment>
<sequence length="71" mass="7651">MSLHRQIEAAIRTGIRAGRLRSGTSLPPTRTLAAGLGVSRGVVVEAYQQLAAEGYLTSRSPRAHPVQRVQE</sequence>